<gene>
    <name evidence="4" type="ORF">SBRCBS47491_000581</name>
</gene>
<feature type="transmembrane region" description="Helical" evidence="2">
    <location>
        <begin position="116"/>
        <end position="138"/>
    </location>
</feature>
<feature type="domain" description="DUF1746" evidence="3">
    <location>
        <begin position="66"/>
        <end position="180"/>
    </location>
</feature>
<feature type="region of interest" description="Disordered" evidence="1">
    <location>
        <begin position="219"/>
        <end position="306"/>
    </location>
</feature>
<dbReference type="EMBL" id="CAWUHC010000003">
    <property type="protein sequence ID" value="CAK7209853.1"/>
    <property type="molecule type" value="Genomic_DNA"/>
</dbReference>
<name>A0ABP0ARI8_9PEZI</name>
<evidence type="ECO:0000256" key="2">
    <source>
        <dbReference type="SAM" id="Phobius"/>
    </source>
</evidence>
<feature type="compositionally biased region" description="Basic and acidic residues" evidence="1">
    <location>
        <begin position="37"/>
        <end position="47"/>
    </location>
</feature>
<evidence type="ECO:0000313" key="5">
    <source>
        <dbReference type="Proteomes" id="UP001642406"/>
    </source>
</evidence>
<proteinExistence type="predicted"/>
<keyword evidence="2" id="KW-0812">Transmembrane</keyword>
<dbReference type="PANTHER" id="PTHR39405">
    <property type="entry name" value="DSC E3 UBIQUITIN LIGASE COMPLEX SUBUNIT 4"/>
    <property type="match status" value="1"/>
</dbReference>
<dbReference type="PANTHER" id="PTHR39405:SF1">
    <property type="entry name" value="DSC E3 UBIQUITIN LIGASE COMPLEX SUBUNIT 4"/>
    <property type="match status" value="1"/>
</dbReference>
<dbReference type="Proteomes" id="UP001642406">
    <property type="component" value="Unassembled WGS sequence"/>
</dbReference>
<dbReference type="InterPro" id="IPR013715">
    <property type="entry name" value="DUF1746"/>
</dbReference>
<feature type="compositionally biased region" description="Low complexity" evidence="1">
    <location>
        <begin position="1"/>
        <end position="24"/>
    </location>
</feature>
<evidence type="ECO:0000259" key="3">
    <source>
        <dbReference type="Pfam" id="PF08508"/>
    </source>
</evidence>
<protein>
    <recommendedName>
        <fullName evidence="3">DUF1746 domain-containing protein</fullName>
    </recommendedName>
</protein>
<sequence>MNNNANPGVGPSGSGSSNGSTSRSGRTRRSRANTASRPRENRSVSGKVREGVKKKLGFYTDMMSQLDMLVFAELCVLYYMDCSFFRFFIRAAAQSFFLSPKAEDFAIALDARKPHVFAIFAPNFLCILAHSLGTLPIASEANRGYLHGGVIIDFVGQTAPTSKLGLVALDLVVLVVQCLMLAMHTEREKMRRLVVPIRTVATTTATTPAAAAANAAVVRAGGTPSPPPPAANPPAAATLQDHDAEERGVRTRPRSGTGANAAGPSSSSNSENAPPSEDERLHNIDLAGPTGAASPEEAAEHELEALSSGSNIGDFYIIHAIRQAMQEKQGDSAAQSLQSIGYAVTLARLAAERRTRARAAVAARPAQ</sequence>
<feature type="transmembrane region" description="Helical" evidence="2">
    <location>
        <begin position="68"/>
        <end position="89"/>
    </location>
</feature>
<feature type="compositionally biased region" description="Basic and acidic residues" evidence="1">
    <location>
        <begin position="240"/>
        <end position="249"/>
    </location>
</feature>
<feature type="region of interest" description="Disordered" evidence="1">
    <location>
        <begin position="1"/>
        <end position="47"/>
    </location>
</feature>
<comment type="caution">
    <text evidence="4">The sequence shown here is derived from an EMBL/GenBank/DDBJ whole genome shotgun (WGS) entry which is preliminary data.</text>
</comment>
<dbReference type="Pfam" id="PF08508">
    <property type="entry name" value="DUF1746"/>
    <property type="match status" value="1"/>
</dbReference>
<keyword evidence="2" id="KW-1133">Transmembrane helix</keyword>
<evidence type="ECO:0000313" key="4">
    <source>
        <dbReference type="EMBL" id="CAK7209853.1"/>
    </source>
</evidence>
<reference evidence="4 5" key="1">
    <citation type="submission" date="2024-01" db="EMBL/GenBank/DDBJ databases">
        <authorList>
            <person name="Allen C."/>
            <person name="Tagirdzhanova G."/>
        </authorList>
    </citation>
    <scope>NUCLEOTIDE SEQUENCE [LARGE SCALE GENOMIC DNA]</scope>
</reference>
<organism evidence="4 5">
    <name type="scientific">Sporothrix bragantina</name>
    <dbReference type="NCBI Taxonomy" id="671064"/>
    <lineage>
        <taxon>Eukaryota</taxon>
        <taxon>Fungi</taxon>
        <taxon>Dikarya</taxon>
        <taxon>Ascomycota</taxon>
        <taxon>Pezizomycotina</taxon>
        <taxon>Sordariomycetes</taxon>
        <taxon>Sordariomycetidae</taxon>
        <taxon>Ophiostomatales</taxon>
        <taxon>Ophiostomataceae</taxon>
        <taxon>Sporothrix</taxon>
    </lineage>
</organism>
<feature type="transmembrane region" description="Helical" evidence="2">
    <location>
        <begin position="164"/>
        <end position="183"/>
    </location>
</feature>
<keyword evidence="5" id="KW-1185">Reference proteome</keyword>
<feature type="compositionally biased region" description="Low complexity" evidence="1">
    <location>
        <begin position="255"/>
        <end position="275"/>
    </location>
</feature>
<accession>A0ABP0ARI8</accession>
<dbReference type="InterPro" id="IPR038967">
    <property type="entry name" value="Dsc4-like"/>
</dbReference>
<keyword evidence="2" id="KW-0472">Membrane</keyword>
<evidence type="ECO:0000256" key="1">
    <source>
        <dbReference type="SAM" id="MobiDB-lite"/>
    </source>
</evidence>